<dbReference type="OrthoDB" id="5193525at2"/>
<organism evidence="1 2">
    <name type="scientific">Schaalia turicensis</name>
    <dbReference type="NCBI Taxonomy" id="131111"/>
    <lineage>
        <taxon>Bacteria</taxon>
        <taxon>Bacillati</taxon>
        <taxon>Actinomycetota</taxon>
        <taxon>Actinomycetes</taxon>
        <taxon>Actinomycetales</taxon>
        <taxon>Actinomycetaceae</taxon>
        <taxon>Schaalia</taxon>
    </lineage>
</organism>
<accession>A0A2I1I633</accession>
<protein>
    <recommendedName>
        <fullName evidence="3">Acetone carboxylase</fullName>
    </recommendedName>
</protein>
<dbReference type="AlphaFoldDB" id="A0A2I1I633"/>
<reference evidence="1 2" key="1">
    <citation type="submission" date="2017-12" db="EMBL/GenBank/DDBJ databases">
        <title>Phylogenetic diversity of female urinary microbiome.</title>
        <authorList>
            <person name="Thomas-White K."/>
            <person name="Wolfe A.J."/>
        </authorList>
    </citation>
    <scope>NUCLEOTIDE SEQUENCE [LARGE SCALE GENOMIC DNA]</scope>
    <source>
        <strain evidence="1 2">UMB0250</strain>
    </source>
</reference>
<dbReference type="EMBL" id="PKKJ01000002">
    <property type="protein sequence ID" value="PKY66582.1"/>
    <property type="molecule type" value="Genomic_DNA"/>
</dbReference>
<proteinExistence type="predicted"/>
<evidence type="ECO:0000313" key="1">
    <source>
        <dbReference type="EMBL" id="PKY66582.1"/>
    </source>
</evidence>
<evidence type="ECO:0008006" key="3">
    <source>
        <dbReference type="Google" id="ProtNLM"/>
    </source>
</evidence>
<comment type="caution">
    <text evidence="1">The sequence shown here is derived from an EMBL/GenBank/DDBJ whole genome shotgun (WGS) entry which is preliminary data.</text>
</comment>
<evidence type="ECO:0000313" key="2">
    <source>
        <dbReference type="Proteomes" id="UP000234545"/>
    </source>
</evidence>
<dbReference type="Proteomes" id="UP000234545">
    <property type="component" value="Unassembled WGS sequence"/>
</dbReference>
<sequence>MALGRGRADGVCQARECNAQAVWTITWSNPKIPWADSKTWLSCNEHREFLSDYMKYRGFPFEINPLDPTDQPDAYSTSDQ</sequence>
<name>A0A2I1I633_9ACTO</name>
<gene>
    <name evidence="1" type="ORF">CYJ25_03345</name>
</gene>